<dbReference type="GO" id="GO:0016020">
    <property type="term" value="C:membrane"/>
    <property type="evidence" value="ECO:0007669"/>
    <property type="project" value="InterPro"/>
</dbReference>
<dbReference type="Pfam" id="PF06580">
    <property type="entry name" value="His_kinase"/>
    <property type="match status" value="1"/>
</dbReference>
<feature type="transmembrane region" description="Helical" evidence="1">
    <location>
        <begin position="30"/>
        <end position="52"/>
    </location>
</feature>
<feature type="transmembrane region" description="Helical" evidence="1">
    <location>
        <begin position="126"/>
        <end position="154"/>
    </location>
</feature>
<keyword evidence="1" id="KW-0472">Membrane</keyword>
<organism evidence="3 4">
    <name type="scientific">Lysobacter silvisoli</name>
    <dbReference type="NCBI Taxonomy" id="2293254"/>
    <lineage>
        <taxon>Bacteria</taxon>
        <taxon>Pseudomonadati</taxon>
        <taxon>Pseudomonadota</taxon>
        <taxon>Gammaproteobacteria</taxon>
        <taxon>Lysobacterales</taxon>
        <taxon>Lysobacteraceae</taxon>
        <taxon>Lysobacter</taxon>
    </lineage>
</organism>
<dbReference type="Proteomes" id="UP000264492">
    <property type="component" value="Unassembled WGS sequence"/>
</dbReference>
<dbReference type="InterPro" id="IPR036890">
    <property type="entry name" value="HATPase_C_sf"/>
</dbReference>
<dbReference type="InterPro" id="IPR050640">
    <property type="entry name" value="Bact_2-comp_sensor_kinase"/>
</dbReference>
<proteinExistence type="predicted"/>
<dbReference type="PANTHER" id="PTHR34220">
    <property type="entry name" value="SENSOR HISTIDINE KINASE YPDA"/>
    <property type="match status" value="1"/>
</dbReference>
<protein>
    <submittedName>
        <fullName evidence="3">Sensor histidine kinase</fullName>
    </submittedName>
</protein>
<dbReference type="GO" id="GO:0000155">
    <property type="term" value="F:phosphorelay sensor kinase activity"/>
    <property type="evidence" value="ECO:0007669"/>
    <property type="project" value="InterPro"/>
</dbReference>
<comment type="caution">
    <text evidence="3">The sequence shown here is derived from an EMBL/GenBank/DDBJ whole genome shotgun (WGS) entry which is preliminary data.</text>
</comment>
<gene>
    <name evidence="3" type="ORF">DX914_01060</name>
</gene>
<evidence type="ECO:0000259" key="2">
    <source>
        <dbReference type="Pfam" id="PF06580"/>
    </source>
</evidence>
<evidence type="ECO:0000313" key="3">
    <source>
        <dbReference type="EMBL" id="RDZ27793.1"/>
    </source>
</evidence>
<dbReference type="RefSeq" id="WP_115857236.1">
    <property type="nucleotide sequence ID" value="NZ_QTSU01000001.1"/>
</dbReference>
<evidence type="ECO:0000313" key="4">
    <source>
        <dbReference type="Proteomes" id="UP000264492"/>
    </source>
</evidence>
<dbReference type="PANTHER" id="PTHR34220:SF7">
    <property type="entry name" value="SENSOR HISTIDINE KINASE YPDA"/>
    <property type="match status" value="1"/>
</dbReference>
<reference evidence="3 4" key="1">
    <citation type="submission" date="2018-08" db="EMBL/GenBank/DDBJ databases">
        <title>Lysobacter sp. zong2l5, whole genome shotgun sequence.</title>
        <authorList>
            <person name="Zhang X."/>
            <person name="Feng G."/>
            <person name="Zhu H."/>
        </authorList>
    </citation>
    <scope>NUCLEOTIDE SEQUENCE [LARGE SCALE GENOMIC DNA]</scope>
    <source>
        <strain evidence="4">zong2l5</strain>
    </source>
</reference>
<feature type="transmembrane region" description="Helical" evidence="1">
    <location>
        <begin position="58"/>
        <end position="78"/>
    </location>
</feature>
<dbReference type="Gene3D" id="3.30.565.10">
    <property type="entry name" value="Histidine kinase-like ATPase, C-terminal domain"/>
    <property type="match status" value="1"/>
</dbReference>
<keyword evidence="4" id="KW-1185">Reference proteome</keyword>
<name>A0A371K1J1_9GAMM</name>
<sequence length="382" mass="42650">MNAPEHPPEDSYAALYPEPPQSLPKAASPYWLPVMACVPIGLCTLMMVLPVIDQGRAVIYFAMSMIVNMAWLWPLTLFQRWLRQRGTGTWTTVIALLLATYLMSSANNAFAYAMGQYLGWSYRLTLIRMIFIGVDSSWMVLSMYCAVHAVVAYYSDLQQAQLRQQRALALARDAELRALRYQLHPHFLFNTLGAISSLVDDQRNGDARQMIGRLAEFLRATLADSDRPEVSLAEELALTETYLEIERARLGDRLQLKWRIGPDVLRARVPALLLQPLVENAVRHGIAQRSQPGSLDIHIEHDGDRLHLSVYNDGPAKPTLSETAERRAGAVGLRNVAERLRALYPQAHSFDAGARGNGGYEVRLSLPYREVAVPRTAVAAAA</sequence>
<feature type="domain" description="Signal transduction histidine kinase internal region" evidence="2">
    <location>
        <begin position="174"/>
        <end position="254"/>
    </location>
</feature>
<dbReference type="EMBL" id="QTSU01000001">
    <property type="protein sequence ID" value="RDZ27793.1"/>
    <property type="molecule type" value="Genomic_DNA"/>
</dbReference>
<dbReference type="OrthoDB" id="2514702at2"/>
<accession>A0A371K1J1</accession>
<keyword evidence="3" id="KW-0418">Kinase</keyword>
<keyword evidence="1" id="KW-0812">Transmembrane</keyword>
<dbReference type="SUPFAM" id="SSF55874">
    <property type="entry name" value="ATPase domain of HSP90 chaperone/DNA topoisomerase II/histidine kinase"/>
    <property type="match status" value="1"/>
</dbReference>
<dbReference type="AlphaFoldDB" id="A0A371K1J1"/>
<feature type="transmembrane region" description="Helical" evidence="1">
    <location>
        <begin position="90"/>
        <end position="114"/>
    </location>
</feature>
<dbReference type="InterPro" id="IPR010559">
    <property type="entry name" value="Sig_transdc_His_kin_internal"/>
</dbReference>
<keyword evidence="3" id="KW-0808">Transferase</keyword>
<keyword evidence="1" id="KW-1133">Transmembrane helix</keyword>
<evidence type="ECO:0000256" key="1">
    <source>
        <dbReference type="SAM" id="Phobius"/>
    </source>
</evidence>